<gene>
    <name evidence="1" type="ORF">INT46_008621</name>
</gene>
<name>A0A8H7US82_9FUNG</name>
<sequence length="132" mass="15858">MPNNNNNNNNNIPLTLDIQEEEIPVNNSVEFMSLIDPVEWEAYMDDKLAKRLHFKLKQSLRQNYNYIYDEIASINSEIEFFTDEAKITREKRKIDFDKKLQDIETQEDALQADHTLEMAHYTYATWKRLRRN</sequence>
<protein>
    <submittedName>
        <fullName evidence="1">Uncharacterized protein</fullName>
    </submittedName>
</protein>
<evidence type="ECO:0000313" key="2">
    <source>
        <dbReference type="Proteomes" id="UP000650833"/>
    </source>
</evidence>
<dbReference type="Proteomes" id="UP000650833">
    <property type="component" value="Unassembled WGS sequence"/>
</dbReference>
<accession>A0A8H7US82</accession>
<proteinExistence type="predicted"/>
<comment type="caution">
    <text evidence="1">The sequence shown here is derived from an EMBL/GenBank/DDBJ whole genome shotgun (WGS) entry which is preliminary data.</text>
</comment>
<reference evidence="1" key="1">
    <citation type="submission" date="2020-12" db="EMBL/GenBank/DDBJ databases">
        <title>Metabolic potential, ecology and presence of endohyphal bacteria is reflected in genomic diversity of Mucoromycotina.</title>
        <authorList>
            <person name="Muszewska A."/>
            <person name="Okrasinska A."/>
            <person name="Steczkiewicz K."/>
            <person name="Drgas O."/>
            <person name="Orlowska M."/>
            <person name="Perlinska-Lenart U."/>
            <person name="Aleksandrzak-Piekarczyk T."/>
            <person name="Szatraj K."/>
            <person name="Zielenkiewicz U."/>
            <person name="Pilsyk S."/>
            <person name="Malc E."/>
            <person name="Mieczkowski P."/>
            <person name="Kruszewska J.S."/>
            <person name="Biernat P."/>
            <person name="Pawlowska J."/>
        </authorList>
    </citation>
    <scope>NUCLEOTIDE SEQUENCE</scope>
    <source>
        <strain evidence="1">CBS 226.32</strain>
    </source>
</reference>
<evidence type="ECO:0000313" key="1">
    <source>
        <dbReference type="EMBL" id="KAG2190118.1"/>
    </source>
</evidence>
<organism evidence="1 2">
    <name type="scientific">Mucor plumbeus</name>
    <dbReference type="NCBI Taxonomy" id="97098"/>
    <lineage>
        <taxon>Eukaryota</taxon>
        <taxon>Fungi</taxon>
        <taxon>Fungi incertae sedis</taxon>
        <taxon>Mucoromycota</taxon>
        <taxon>Mucoromycotina</taxon>
        <taxon>Mucoromycetes</taxon>
        <taxon>Mucorales</taxon>
        <taxon>Mucorineae</taxon>
        <taxon>Mucoraceae</taxon>
        <taxon>Mucor</taxon>
    </lineage>
</organism>
<keyword evidence="2" id="KW-1185">Reference proteome</keyword>
<dbReference type="AlphaFoldDB" id="A0A8H7US82"/>
<dbReference type="EMBL" id="JAEPRC010001054">
    <property type="protein sequence ID" value="KAG2190118.1"/>
    <property type="molecule type" value="Genomic_DNA"/>
</dbReference>